<keyword evidence="3" id="KW-0804">Transcription</keyword>
<evidence type="ECO:0000313" key="6">
    <source>
        <dbReference type="Proteomes" id="UP001501563"/>
    </source>
</evidence>
<gene>
    <name evidence="5" type="ORF">GCM10022207_67940</name>
</gene>
<dbReference type="SUPFAM" id="SSF46689">
    <property type="entry name" value="Homeodomain-like"/>
    <property type="match status" value="1"/>
</dbReference>
<reference evidence="6" key="1">
    <citation type="journal article" date="2019" name="Int. J. Syst. Evol. Microbiol.">
        <title>The Global Catalogue of Microorganisms (GCM) 10K type strain sequencing project: providing services to taxonomists for standard genome sequencing and annotation.</title>
        <authorList>
            <consortium name="The Broad Institute Genomics Platform"/>
            <consortium name="The Broad Institute Genome Sequencing Center for Infectious Disease"/>
            <person name="Wu L."/>
            <person name="Ma J."/>
        </authorList>
    </citation>
    <scope>NUCLEOTIDE SEQUENCE [LARGE SCALE GENOMIC DNA]</scope>
    <source>
        <strain evidence="6">JCM 16578</strain>
    </source>
</reference>
<sequence>MKRIGYMSNIDPLGRESRGGFSLDAVRPDAPLGAFDSFRREWEAQIGDGFRLPTFNTATKGDFRVKTRATRVRDVAITDVLSVSPIQTSGTAVEVEDQVRIWVMGRGGWTLDGTRKHGQHTVTAGSFLLRHIGQPSDFDVAPHTEGKIVVLPADLLKPLIDDQSVTGPADAAEMRLLIAHANTVHSTMNGLSPAGVHAAHATLIELAKAVAKSRFDDVEPRIAPALAQAARDLANSRLADPELSPAMLARELHVSVRTLQRAFAMTGESIMSYVRSRRLEEARFALTAPAGAVSIAELAAYWQFSDRSHFIRAFKKQYGQTPTDYARSNEPNRHTTQ</sequence>
<dbReference type="EMBL" id="BAAAZA010000026">
    <property type="protein sequence ID" value="GAA3890750.1"/>
    <property type="molecule type" value="Genomic_DNA"/>
</dbReference>
<protein>
    <submittedName>
        <fullName evidence="5">Helix-turn-helix domain-containing protein</fullName>
    </submittedName>
</protein>
<dbReference type="PANTHER" id="PTHR46796">
    <property type="entry name" value="HTH-TYPE TRANSCRIPTIONAL ACTIVATOR RHAS-RELATED"/>
    <property type="match status" value="1"/>
</dbReference>
<evidence type="ECO:0000313" key="5">
    <source>
        <dbReference type="EMBL" id="GAA3890750.1"/>
    </source>
</evidence>
<dbReference type="InterPro" id="IPR009057">
    <property type="entry name" value="Homeodomain-like_sf"/>
</dbReference>
<name>A0ABP7KXW0_9ACTN</name>
<dbReference type="Proteomes" id="UP001501563">
    <property type="component" value="Unassembled WGS sequence"/>
</dbReference>
<evidence type="ECO:0000259" key="4">
    <source>
        <dbReference type="PROSITE" id="PS01124"/>
    </source>
</evidence>
<dbReference type="Gene3D" id="1.10.10.60">
    <property type="entry name" value="Homeodomain-like"/>
    <property type="match status" value="1"/>
</dbReference>
<proteinExistence type="predicted"/>
<dbReference type="InterPro" id="IPR018062">
    <property type="entry name" value="HTH_AraC-typ_CS"/>
</dbReference>
<keyword evidence="1" id="KW-0805">Transcription regulation</keyword>
<dbReference type="InterPro" id="IPR020449">
    <property type="entry name" value="Tscrpt_reg_AraC-type_HTH"/>
</dbReference>
<dbReference type="PRINTS" id="PR00032">
    <property type="entry name" value="HTHARAC"/>
</dbReference>
<dbReference type="RefSeq" id="WP_345553078.1">
    <property type="nucleotide sequence ID" value="NZ_BAAAZA010000026.1"/>
</dbReference>
<dbReference type="InterPro" id="IPR018060">
    <property type="entry name" value="HTH_AraC"/>
</dbReference>
<organism evidence="5 6">
    <name type="scientific">Streptomyces lannensis</name>
    <dbReference type="NCBI Taxonomy" id="766498"/>
    <lineage>
        <taxon>Bacteria</taxon>
        <taxon>Bacillati</taxon>
        <taxon>Actinomycetota</taxon>
        <taxon>Actinomycetes</taxon>
        <taxon>Kitasatosporales</taxon>
        <taxon>Streptomycetaceae</taxon>
        <taxon>Streptomyces</taxon>
    </lineage>
</organism>
<keyword evidence="2" id="KW-0238">DNA-binding</keyword>
<evidence type="ECO:0000256" key="3">
    <source>
        <dbReference type="ARBA" id="ARBA00023163"/>
    </source>
</evidence>
<dbReference type="Pfam" id="PF12833">
    <property type="entry name" value="HTH_18"/>
    <property type="match status" value="1"/>
</dbReference>
<evidence type="ECO:0000256" key="2">
    <source>
        <dbReference type="ARBA" id="ARBA00023125"/>
    </source>
</evidence>
<evidence type="ECO:0000256" key="1">
    <source>
        <dbReference type="ARBA" id="ARBA00023015"/>
    </source>
</evidence>
<feature type="domain" description="HTH araC/xylS-type" evidence="4">
    <location>
        <begin position="228"/>
        <end position="328"/>
    </location>
</feature>
<accession>A0ABP7KXW0</accession>
<dbReference type="PROSITE" id="PS01124">
    <property type="entry name" value="HTH_ARAC_FAMILY_2"/>
    <property type="match status" value="1"/>
</dbReference>
<keyword evidence="6" id="KW-1185">Reference proteome</keyword>
<dbReference type="PROSITE" id="PS00041">
    <property type="entry name" value="HTH_ARAC_FAMILY_1"/>
    <property type="match status" value="1"/>
</dbReference>
<dbReference type="SMART" id="SM00342">
    <property type="entry name" value="HTH_ARAC"/>
    <property type="match status" value="1"/>
</dbReference>
<dbReference type="InterPro" id="IPR050204">
    <property type="entry name" value="AraC_XylS_family_regulators"/>
</dbReference>
<comment type="caution">
    <text evidence="5">The sequence shown here is derived from an EMBL/GenBank/DDBJ whole genome shotgun (WGS) entry which is preliminary data.</text>
</comment>
<dbReference type="PANTHER" id="PTHR46796:SF6">
    <property type="entry name" value="ARAC SUBFAMILY"/>
    <property type="match status" value="1"/>
</dbReference>